<keyword evidence="1 4" id="KW-0732">Signal</keyword>
<feature type="compositionally biased region" description="Acidic residues" evidence="3">
    <location>
        <begin position="667"/>
        <end position="680"/>
    </location>
</feature>
<feature type="compositionally biased region" description="Polar residues" evidence="3">
    <location>
        <begin position="792"/>
        <end position="802"/>
    </location>
</feature>
<dbReference type="GO" id="GO:0005509">
    <property type="term" value="F:calcium ion binding"/>
    <property type="evidence" value="ECO:0007669"/>
    <property type="project" value="InterPro"/>
</dbReference>
<dbReference type="InterPro" id="IPR045743">
    <property type="entry name" value="DUF6089"/>
</dbReference>
<organism evidence="6 7">
    <name type="scientific">Phaeodactylibacter luteus</name>
    <dbReference type="NCBI Taxonomy" id="1564516"/>
    <lineage>
        <taxon>Bacteria</taxon>
        <taxon>Pseudomonadati</taxon>
        <taxon>Bacteroidota</taxon>
        <taxon>Saprospiria</taxon>
        <taxon>Saprospirales</taxon>
        <taxon>Haliscomenobacteraceae</taxon>
        <taxon>Phaeodactylibacter</taxon>
    </lineage>
</organism>
<dbReference type="Gene3D" id="2.40.160.20">
    <property type="match status" value="1"/>
</dbReference>
<dbReference type="AlphaFoldDB" id="A0A5C6S017"/>
<dbReference type="InterPro" id="IPR050330">
    <property type="entry name" value="Bact_OuterMem_StrucFunc"/>
</dbReference>
<feature type="domain" description="OmpA-like" evidence="5">
    <location>
        <begin position="697"/>
        <end position="816"/>
    </location>
</feature>
<dbReference type="SUPFAM" id="SSF56925">
    <property type="entry name" value="OMPA-like"/>
    <property type="match status" value="2"/>
</dbReference>
<evidence type="ECO:0000256" key="3">
    <source>
        <dbReference type="SAM" id="MobiDB-lite"/>
    </source>
</evidence>
<evidence type="ECO:0000256" key="2">
    <source>
        <dbReference type="PROSITE-ProRule" id="PRU00473"/>
    </source>
</evidence>
<reference evidence="6 7" key="1">
    <citation type="submission" date="2019-08" db="EMBL/GenBank/DDBJ databases">
        <title>Genome of Phaeodactylibacter luteus.</title>
        <authorList>
            <person name="Bowman J.P."/>
        </authorList>
    </citation>
    <scope>NUCLEOTIDE SEQUENCE [LARGE SCALE GENOMIC DNA]</scope>
    <source>
        <strain evidence="6 7">KCTC 42180</strain>
    </source>
</reference>
<dbReference type="PROSITE" id="PS51123">
    <property type="entry name" value="OMPA_2"/>
    <property type="match status" value="1"/>
</dbReference>
<dbReference type="SUPFAM" id="SSF103088">
    <property type="entry name" value="OmpA-like"/>
    <property type="match status" value="1"/>
</dbReference>
<dbReference type="InterPro" id="IPR036737">
    <property type="entry name" value="OmpA-like_sf"/>
</dbReference>
<evidence type="ECO:0000259" key="5">
    <source>
        <dbReference type="PROSITE" id="PS51123"/>
    </source>
</evidence>
<dbReference type="PANTHER" id="PTHR30329">
    <property type="entry name" value="STATOR ELEMENT OF FLAGELLAR MOTOR COMPLEX"/>
    <property type="match status" value="1"/>
</dbReference>
<dbReference type="EMBL" id="VOOR01000006">
    <property type="protein sequence ID" value="TXB67595.1"/>
    <property type="molecule type" value="Genomic_DNA"/>
</dbReference>
<dbReference type="InterPro" id="IPR011250">
    <property type="entry name" value="OMP/PagP_B-barrel"/>
</dbReference>
<dbReference type="InterPro" id="IPR028974">
    <property type="entry name" value="TSP_type-3_rpt"/>
</dbReference>
<evidence type="ECO:0000256" key="1">
    <source>
        <dbReference type="ARBA" id="ARBA00022729"/>
    </source>
</evidence>
<gene>
    <name evidence="6" type="ORF">FRY97_04160</name>
</gene>
<evidence type="ECO:0000313" key="7">
    <source>
        <dbReference type="Proteomes" id="UP000321580"/>
    </source>
</evidence>
<protein>
    <submittedName>
        <fullName evidence="6">OmpA family protein</fullName>
    </submittedName>
</protein>
<proteinExistence type="predicted"/>
<keyword evidence="7" id="KW-1185">Reference proteome</keyword>
<dbReference type="Proteomes" id="UP000321580">
    <property type="component" value="Unassembled WGS sequence"/>
</dbReference>
<name>A0A5C6S017_9BACT</name>
<dbReference type="Pfam" id="PF00691">
    <property type="entry name" value="OmpA"/>
    <property type="match status" value="1"/>
</dbReference>
<dbReference type="GO" id="GO:0007155">
    <property type="term" value="P:cell adhesion"/>
    <property type="evidence" value="ECO:0007669"/>
    <property type="project" value="InterPro"/>
</dbReference>
<feature type="region of interest" description="Disordered" evidence="3">
    <location>
        <begin position="783"/>
        <end position="805"/>
    </location>
</feature>
<feature type="chain" id="PRO_5022991596" evidence="4">
    <location>
        <begin position="32"/>
        <end position="826"/>
    </location>
</feature>
<dbReference type="InterPro" id="IPR006665">
    <property type="entry name" value="OmpA-like"/>
</dbReference>
<dbReference type="Pfam" id="PF02412">
    <property type="entry name" value="TSP_3"/>
    <property type="match status" value="2"/>
</dbReference>
<dbReference type="CDD" id="cd07185">
    <property type="entry name" value="OmpA_C-like"/>
    <property type="match status" value="1"/>
</dbReference>
<dbReference type="SUPFAM" id="SSF103647">
    <property type="entry name" value="TSP type-3 repeat"/>
    <property type="match status" value="2"/>
</dbReference>
<comment type="caution">
    <text evidence="6">The sequence shown here is derived from an EMBL/GenBank/DDBJ whole genome shotgun (WGS) entry which is preliminary data.</text>
</comment>
<dbReference type="PANTHER" id="PTHR30329:SF21">
    <property type="entry name" value="LIPOPROTEIN YIAD-RELATED"/>
    <property type="match status" value="1"/>
</dbReference>
<evidence type="ECO:0000256" key="4">
    <source>
        <dbReference type="SAM" id="SignalP"/>
    </source>
</evidence>
<dbReference type="Gene3D" id="4.10.1080.10">
    <property type="entry name" value="TSP type-3 repeat"/>
    <property type="match status" value="1"/>
</dbReference>
<dbReference type="InterPro" id="IPR003367">
    <property type="entry name" value="Thrombospondin_3-like_rpt"/>
</dbReference>
<sequence>MTTTPCPTRLIISFIAFFTLLWPAPSIFAQAAEGDSTSMKAIRAHQRLQIGLQVGASSDHGDLSGTRVDALLSPGLAFGALARYQISPNLSIRGSIWRGQLSSTDADNEALASRGYSFEADYTELALMGEWNFLGHRRFLRNGKFKPGISPYIFAGAGATVTSLATRFQQEEGTLTEGVQQDLLNQRTNHITIPVGAGVQADLGPSFGLAIEFGLRPVFNDYLDGLSLGGGPNADDWYSTGAVQLTYRFGPKDSDLDGITDAKDQCPRDWGLAAFDGCPDEGSRPEKDLAPAMAGHTRFQFGLQAGAASDYGDMAGSRAEALSTPDLAYGAFLRYQAAPSISIRGQVLAGSLSSADAENEKLSARGYSFEAGFTEVALLGEWDLRGSKRHGKGGRYIPIVSPYVFAGVGAAFTDLATDFAGEEGQIKPPVLEDLRNQREQHVVLPFGAGLRADLGQQLTLGLEFGLRPVLNDYLDGLSLGGGPNANDWYSTATLQAAYRFGAKDSDLDGIADRKDECPGQRGLAQFNGCPDTDDDGVPNREDKCPDLAGLAEAQGCPDADGDGIGDPFDECPDEAGRAATNGCPDRDFDGVTDAEDECPDIAGLVEMKGCRDTDKDGIADPQDQCPYIPGVAEFYGCPIPDRDNDGFLNEVDRCPDTPGTFNGCPDTDNDGLPDDQDECPDLAGPKENYGCPVLNEADLVILETAIDEIKFTSSSYALLRTSYPVLGQIADLMRKYPTYNLEIAGYTDNQGNDFANQQLSEFRAKACFDYLHNEQGIPKERMSYRGFGETNPRATNDTISGRNRNRRVEFDLVPGSLERRKAQERN</sequence>
<dbReference type="Pfam" id="PF19573">
    <property type="entry name" value="DUF6089"/>
    <property type="match status" value="2"/>
</dbReference>
<feature type="region of interest" description="Disordered" evidence="3">
    <location>
        <begin position="658"/>
        <end position="682"/>
    </location>
</feature>
<dbReference type="Gene3D" id="3.30.1330.60">
    <property type="entry name" value="OmpA-like domain"/>
    <property type="match status" value="1"/>
</dbReference>
<evidence type="ECO:0000313" key="6">
    <source>
        <dbReference type="EMBL" id="TXB67595.1"/>
    </source>
</evidence>
<feature type="signal peptide" evidence="4">
    <location>
        <begin position="1"/>
        <end position="31"/>
    </location>
</feature>
<keyword evidence="2" id="KW-0472">Membrane</keyword>
<accession>A0A5C6S017</accession>
<dbReference type="GO" id="GO:0016020">
    <property type="term" value="C:membrane"/>
    <property type="evidence" value="ECO:0007669"/>
    <property type="project" value="UniProtKB-UniRule"/>
</dbReference>